<evidence type="ECO:0000256" key="5">
    <source>
        <dbReference type="ARBA" id="ARBA00022989"/>
    </source>
</evidence>
<gene>
    <name evidence="11" type="primary">LOC107271419</name>
</gene>
<evidence type="ECO:0000256" key="1">
    <source>
        <dbReference type="ARBA" id="ARBA00004141"/>
    </source>
</evidence>
<dbReference type="PANTHER" id="PTHR23511:SF35">
    <property type="entry name" value="MAJOR FACILITATOR SUPERFAMILY (MFS) PROFILE DOMAIN-CONTAINING PROTEIN"/>
    <property type="match status" value="1"/>
</dbReference>
<feature type="transmembrane region" description="Helical" evidence="8">
    <location>
        <begin position="74"/>
        <end position="91"/>
    </location>
</feature>
<keyword evidence="6 8" id="KW-0472">Membrane</keyword>
<feature type="transmembrane region" description="Helical" evidence="8">
    <location>
        <begin position="127"/>
        <end position="149"/>
    </location>
</feature>
<evidence type="ECO:0000256" key="3">
    <source>
        <dbReference type="ARBA" id="ARBA00022448"/>
    </source>
</evidence>
<dbReference type="Gene3D" id="1.20.1250.20">
    <property type="entry name" value="MFS general substrate transporter like domains"/>
    <property type="match status" value="1"/>
</dbReference>
<feature type="transmembrane region" description="Helical" evidence="8">
    <location>
        <begin position="303"/>
        <end position="328"/>
    </location>
</feature>
<dbReference type="Pfam" id="PF00083">
    <property type="entry name" value="Sugar_tr"/>
    <property type="match status" value="1"/>
</dbReference>
<evidence type="ECO:0000256" key="8">
    <source>
        <dbReference type="SAM" id="Phobius"/>
    </source>
</evidence>
<evidence type="ECO:0000259" key="9">
    <source>
        <dbReference type="PROSITE" id="PS50850"/>
    </source>
</evidence>
<feature type="transmembrane region" description="Helical" evidence="8">
    <location>
        <begin position="427"/>
        <end position="451"/>
    </location>
</feature>
<feature type="region of interest" description="Disordered" evidence="7">
    <location>
        <begin position="516"/>
        <end position="536"/>
    </location>
</feature>
<feature type="transmembrane region" description="Helical" evidence="8">
    <location>
        <begin position="36"/>
        <end position="62"/>
    </location>
</feature>
<dbReference type="InterPro" id="IPR036259">
    <property type="entry name" value="MFS_trans_sf"/>
</dbReference>
<feature type="transmembrane region" description="Helical" evidence="8">
    <location>
        <begin position="374"/>
        <end position="392"/>
    </location>
</feature>
<feature type="transmembrane region" description="Helical" evidence="8">
    <location>
        <begin position="202"/>
        <end position="221"/>
    </location>
</feature>
<comment type="subcellular location">
    <subcellularLocation>
        <location evidence="1">Membrane</location>
        <topology evidence="1">Multi-pass membrane protein</topology>
    </subcellularLocation>
</comment>
<keyword evidence="10" id="KW-1185">Reference proteome</keyword>
<evidence type="ECO:0000313" key="11">
    <source>
        <dbReference type="RefSeq" id="XP_015602888.1"/>
    </source>
</evidence>
<dbReference type="InterPro" id="IPR020846">
    <property type="entry name" value="MFS_dom"/>
</dbReference>
<name>A0AAJ7C7G5_CEPCN</name>
<accession>A0AAJ7C7G5</accession>
<feature type="transmembrane region" description="Helical" evidence="8">
    <location>
        <begin position="103"/>
        <end position="121"/>
    </location>
</feature>
<dbReference type="KEGG" id="ccin:107271419"/>
<evidence type="ECO:0000256" key="6">
    <source>
        <dbReference type="ARBA" id="ARBA00023136"/>
    </source>
</evidence>
<feature type="transmembrane region" description="Helical" evidence="8">
    <location>
        <begin position="491"/>
        <end position="510"/>
    </location>
</feature>
<evidence type="ECO:0000256" key="4">
    <source>
        <dbReference type="ARBA" id="ARBA00022692"/>
    </source>
</evidence>
<keyword evidence="5 8" id="KW-1133">Transmembrane helix</keyword>
<feature type="transmembrane region" description="Helical" evidence="8">
    <location>
        <begin position="463"/>
        <end position="485"/>
    </location>
</feature>
<dbReference type="AlphaFoldDB" id="A0AAJ7C7G5"/>
<protein>
    <submittedName>
        <fullName evidence="11">Synaptic vesicle glycoprotein 2C isoform X1</fullName>
    </submittedName>
</protein>
<organism evidence="10 11">
    <name type="scientific">Cephus cinctus</name>
    <name type="common">Wheat stem sawfly</name>
    <dbReference type="NCBI Taxonomy" id="211228"/>
    <lineage>
        <taxon>Eukaryota</taxon>
        <taxon>Metazoa</taxon>
        <taxon>Ecdysozoa</taxon>
        <taxon>Arthropoda</taxon>
        <taxon>Hexapoda</taxon>
        <taxon>Insecta</taxon>
        <taxon>Pterygota</taxon>
        <taxon>Neoptera</taxon>
        <taxon>Endopterygota</taxon>
        <taxon>Hymenoptera</taxon>
        <taxon>Cephoidea</taxon>
        <taxon>Cephidae</taxon>
        <taxon>Cephus</taxon>
    </lineage>
</organism>
<dbReference type="SUPFAM" id="SSF103473">
    <property type="entry name" value="MFS general substrate transporter"/>
    <property type="match status" value="1"/>
</dbReference>
<proteinExistence type="inferred from homology"/>
<dbReference type="GeneID" id="107271419"/>
<evidence type="ECO:0000313" key="10">
    <source>
        <dbReference type="Proteomes" id="UP000694920"/>
    </source>
</evidence>
<feature type="transmembrane region" description="Helical" evidence="8">
    <location>
        <begin position="404"/>
        <end position="421"/>
    </location>
</feature>
<keyword evidence="3" id="KW-0813">Transport</keyword>
<dbReference type="GO" id="GO:0016020">
    <property type="term" value="C:membrane"/>
    <property type="evidence" value="ECO:0007669"/>
    <property type="project" value="UniProtKB-SubCell"/>
</dbReference>
<dbReference type="PROSITE" id="PS50850">
    <property type="entry name" value="MFS"/>
    <property type="match status" value="1"/>
</dbReference>
<comment type="similarity">
    <text evidence="2">Belongs to the major facilitator superfamily.</text>
</comment>
<evidence type="ECO:0000256" key="7">
    <source>
        <dbReference type="SAM" id="MobiDB-lite"/>
    </source>
</evidence>
<dbReference type="RefSeq" id="XP_015602888.1">
    <property type="nucleotide sequence ID" value="XM_015747402.2"/>
</dbReference>
<dbReference type="InterPro" id="IPR005828">
    <property type="entry name" value="MFS_sugar_transport-like"/>
</dbReference>
<dbReference type="PANTHER" id="PTHR23511">
    <property type="entry name" value="SYNAPTIC VESICLE GLYCOPROTEIN 2"/>
    <property type="match status" value="1"/>
</dbReference>
<keyword evidence="4 8" id="KW-0812">Transmembrane</keyword>
<dbReference type="Proteomes" id="UP000694920">
    <property type="component" value="Unplaced"/>
</dbReference>
<feature type="transmembrane region" description="Helical" evidence="8">
    <location>
        <begin position="161"/>
        <end position="182"/>
    </location>
</feature>
<dbReference type="GO" id="GO:0022857">
    <property type="term" value="F:transmembrane transporter activity"/>
    <property type="evidence" value="ECO:0007669"/>
    <property type="project" value="InterPro"/>
</dbReference>
<feature type="domain" description="Major facilitator superfamily (MFS) profile" evidence="9">
    <location>
        <begin position="37"/>
        <end position="516"/>
    </location>
</feature>
<reference evidence="11" key="1">
    <citation type="submission" date="2025-08" db="UniProtKB">
        <authorList>
            <consortium name="RefSeq"/>
        </authorList>
    </citation>
    <scope>IDENTIFICATION</scope>
</reference>
<evidence type="ECO:0000256" key="2">
    <source>
        <dbReference type="ARBA" id="ARBA00008335"/>
    </source>
</evidence>
<sequence>MFFRMLAQSENNKYHGKIVNLETAIEVADFGKYHALLILICGTCLSIGIFESLGISFILPVAQYDLDLDTFDKGVISGSIYLGMILSFHGWGFCADVFGRKPILLITFFCTWFSSFLSSLAPDFFTFTTFRFFTGIFLCGLSSTVYPYLSEFLPARNRSFIMTWTCGFIALGFLVIPALSWLILPLDINYDLGFVKFRSWRLLIIVMGLPCLFTAFILMRYSESPKFLMSKGKKEEALQVLRRMYAVNKNKSEEDYPVKDLEFEIQQNEENDELHNSAGQNSNVAQFFKLVWRQTVALFLPPYLFTTLLFCTLQFGIYGISAGMYLWVPDILNTMTAIESTNSYGLVCAAIQSAKSANSTVTESVVIGTIDTSVYKSTLILGGSYVLSYTTIGGLVKLLGQKKVLVSALFVSGFSGIGMYFTSSDVFVRVFMTLLVILSGTNISVLSATIVDLYPTNLRAMAVSLALTSGRLGTSVVGNIIGILIERNCTVAIIGVGSVVLVCGFLCVFIPNPRNQGKSDSRNENCVTMEEVSRSN</sequence>